<protein>
    <submittedName>
        <fullName evidence="2">Spermidine N(1)-acetyltransferase</fullName>
        <ecNumber evidence="2">2.3.1.57</ecNumber>
    </submittedName>
</protein>
<sequence>MDDGLPLQSPRVTLRRLTSDDSLPLLAIYGNPQTAKFEFWPEWSEGQVADLILSQSDIYLGDPGVPFVLASVDRNSGVLIGSIQLTLTSVEDRQGELGFSFNPEFCGRGLATESVHAALGFAFSRMGIHRIFAGVDARNERSWRLMARIGMRREAHFVHANLIDGDWADDYTYAMLESEWSPMHSG</sequence>
<dbReference type="AlphaFoldDB" id="A0A5C5WL07"/>
<dbReference type="InterPro" id="IPR000182">
    <property type="entry name" value="GNAT_dom"/>
</dbReference>
<dbReference type="EC" id="2.3.1.57" evidence="2"/>
<keyword evidence="2" id="KW-0012">Acyltransferase</keyword>
<dbReference type="Pfam" id="PF13302">
    <property type="entry name" value="Acetyltransf_3"/>
    <property type="match status" value="1"/>
</dbReference>
<dbReference type="Gene3D" id="3.40.630.30">
    <property type="match status" value="1"/>
</dbReference>
<dbReference type="SUPFAM" id="SSF55729">
    <property type="entry name" value="Acyl-CoA N-acyltransferases (Nat)"/>
    <property type="match status" value="1"/>
</dbReference>
<accession>A0A5C5WL07</accession>
<dbReference type="PANTHER" id="PTHR43792">
    <property type="entry name" value="GNAT FAMILY, PUTATIVE (AFU_ORTHOLOGUE AFUA_3G00765)-RELATED-RELATED"/>
    <property type="match status" value="1"/>
</dbReference>
<dbReference type="RefSeq" id="WP_146516502.1">
    <property type="nucleotide sequence ID" value="NZ_SJPI01000002.1"/>
</dbReference>
<dbReference type="InterPro" id="IPR016181">
    <property type="entry name" value="Acyl_CoA_acyltransferase"/>
</dbReference>
<comment type="caution">
    <text evidence="2">The sequence shown here is derived from an EMBL/GenBank/DDBJ whole genome shotgun (WGS) entry which is preliminary data.</text>
</comment>
<dbReference type="OrthoDB" id="9785602at2"/>
<dbReference type="EMBL" id="SJPI01000002">
    <property type="protein sequence ID" value="TWT51464.1"/>
    <property type="molecule type" value="Genomic_DNA"/>
</dbReference>
<dbReference type="Proteomes" id="UP000316598">
    <property type="component" value="Unassembled WGS sequence"/>
</dbReference>
<evidence type="ECO:0000313" key="3">
    <source>
        <dbReference type="Proteomes" id="UP000316598"/>
    </source>
</evidence>
<proteinExistence type="predicted"/>
<reference evidence="2 3" key="1">
    <citation type="submission" date="2019-02" db="EMBL/GenBank/DDBJ databases">
        <title>Deep-cultivation of Planctomycetes and their phenomic and genomic characterization uncovers novel biology.</title>
        <authorList>
            <person name="Wiegand S."/>
            <person name="Jogler M."/>
            <person name="Boedeker C."/>
            <person name="Pinto D."/>
            <person name="Vollmers J."/>
            <person name="Rivas-Marin E."/>
            <person name="Kohn T."/>
            <person name="Peeters S.H."/>
            <person name="Heuer A."/>
            <person name="Rast P."/>
            <person name="Oberbeckmann S."/>
            <person name="Bunk B."/>
            <person name="Jeske O."/>
            <person name="Meyerdierks A."/>
            <person name="Storesund J.E."/>
            <person name="Kallscheuer N."/>
            <person name="Luecker S."/>
            <person name="Lage O.M."/>
            <person name="Pohl T."/>
            <person name="Merkel B.J."/>
            <person name="Hornburger P."/>
            <person name="Mueller R.-W."/>
            <person name="Bruemmer F."/>
            <person name="Labrenz M."/>
            <person name="Spormann A.M."/>
            <person name="Op Den Camp H."/>
            <person name="Overmann J."/>
            <person name="Amann R."/>
            <person name="Jetten M.S.M."/>
            <person name="Mascher T."/>
            <person name="Medema M.H."/>
            <person name="Devos D.P."/>
            <person name="Kaster A.-K."/>
            <person name="Ovreas L."/>
            <person name="Rohde M."/>
            <person name="Galperin M.Y."/>
            <person name="Jogler C."/>
        </authorList>
    </citation>
    <scope>NUCLEOTIDE SEQUENCE [LARGE SCALE GENOMIC DNA]</scope>
    <source>
        <strain evidence="2 3">Pla22</strain>
    </source>
</reference>
<dbReference type="GO" id="GO:0004145">
    <property type="term" value="F:diamine N-acetyltransferase activity"/>
    <property type="evidence" value="ECO:0007669"/>
    <property type="project" value="UniProtKB-EC"/>
</dbReference>
<keyword evidence="3" id="KW-1185">Reference proteome</keyword>
<gene>
    <name evidence="2" type="primary">speG_2</name>
    <name evidence="2" type="ORF">Pla22_42420</name>
</gene>
<feature type="domain" description="N-acetyltransferase" evidence="1">
    <location>
        <begin position="12"/>
        <end position="178"/>
    </location>
</feature>
<evidence type="ECO:0000313" key="2">
    <source>
        <dbReference type="EMBL" id="TWT51464.1"/>
    </source>
</evidence>
<dbReference type="PROSITE" id="PS51186">
    <property type="entry name" value="GNAT"/>
    <property type="match status" value="1"/>
</dbReference>
<organism evidence="2 3">
    <name type="scientific">Rubripirellula amarantea</name>
    <dbReference type="NCBI Taxonomy" id="2527999"/>
    <lineage>
        <taxon>Bacteria</taxon>
        <taxon>Pseudomonadati</taxon>
        <taxon>Planctomycetota</taxon>
        <taxon>Planctomycetia</taxon>
        <taxon>Pirellulales</taxon>
        <taxon>Pirellulaceae</taxon>
        <taxon>Rubripirellula</taxon>
    </lineage>
</organism>
<dbReference type="InterPro" id="IPR051531">
    <property type="entry name" value="N-acetyltransferase"/>
</dbReference>
<name>A0A5C5WL07_9BACT</name>
<dbReference type="PANTHER" id="PTHR43792:SF1">
    <property type="entry name" value="N-ACETYLTRANSFERASE DOMAIN-CONTAINING PROTEIN"/>
    <property type="match status" value="1"/>
</dbReference>
<evidence type="ECO:0000259" key="1">
    <source>
        <dbReference type="PROSITE" id="PS51186"/>
    </source>
</evidence>
<keyword evidence="2" id="KW-0808">Transferase</keyword>